<dbReference type="InterPro" id="IPR053037">
    <property type="entry name" value="Pericyclase_pydY-like"/>
</dbReference>
<organism evidence="1 2">
    <name type="scientific">Ramalina farinacea</name>
    <dbReference type="NCBI Taxonomy" id="258253"/>
    <lineage>
        <taxon>Eukaryota</taxon>
        <taxon>Fungi</taxon>
        <taxon>Dikarya</taxon>
        <taxon>Ascomycota</taxon>
        <taxon>Pezizomycotina</taxon>
        <taxon>Lecanoromycetes</taxon>
        <taxon>OSLEUM clade</taxon>
        <taxon>Lecanoromycetidae</taxon>
        <taxon>Lecanorales</taxon>
        <taxon>Lecanorineae</taxon>
        <taxon>Ramalinaceae</taxon>
        <taxon>Ramalina</taxon>
    </lineage>
</organism>
<evidence type="ECO:0008006" key="3">
    <source>
        <dbReference type="Google" id="ProtNLM"/>
    </source>
</evidence>
<dbReference type="EMBL" id="JAPUFD010000002">
    <property type="protein sequence ID" value="MDI1485763.1"/>
    <property type="molecule type" value="Genomic_DNA"/>
</dbReference>
<protein>
    <recommendedName>
        <fullName evidence="3">Lipocalin-like domain-containing protein</fullName>
    </recommendedName>
</protein>
<dbReference type="Proteomes" id="UP001161017">
    <property type="component" value="Unassembled WGS sequence"/>
</dbReference>
<evidence type="ECO:0000313" key="1">
    <source>
        <dbReference type="EMBL" id="MDI1485763.1"/>
    </source>
</evidence>
<gene>
    <name evidence="1" type="ORF">OHK93_003952</name>
</gene>
<dbReference type="PANTHER" id="PTHR38115:SF1">
    <property type="entry name" value="LIPOCALIN-LIKE DOMAIN-CONTAINING PROTEIN"/>
    <property type="match status" value="1"/>
</dbReference>
<reference evidence="1" key="1">
    <citation type="journal article" date="2023" name="Genome Biol. Evol.">
        <title>First Whole Genome Sequence and Flow Cytometry Genome Size Data for the Lichen-Forming Fungus Ramalina farinacea (Ascomycota).</title>
        <authorList>
            <person name="Llewellyn T."/>
            <person name="Mian S."/>
            <person name="Hill R."/>
            <person name="Leitch I.J."/>
            <person name="Gaya E."/>
        </authorList>
    </citation>
    <scope>NUCLEOTIDE SEQUENCE</scope>
    <source>
        <strain evidence="1">LIQ254RAFAR</strain>
    </source>
</reference>
<dbReference type="PANTHER" id="PTHR38115">
    <property type="entry name" value="LIPOCALIN-LIKE DOMAIN-CONTAINING PROTEIN"/>
    <property type="match status" value="1"/>
</dbReference>
<proteinExistence type="predicted"/>
<accession>A0AA43TRM4</accession>
<comment type="caution">
    <text evidence="1">The sequence shown here is derived from an EMBL/GenBank/DDBJ whole genome shotgun (WGS) entry which is preliminary data.</text>
</comment>
<keyword evidence="2" id="KW-1185">Reference proteome</keyword>
<dbReference type="AlphaFoldDB" id="A0AA43TRM4"/>
<sequence length="178" mass="19959">MASPPEKNLAKLTGQWKLNKSLSADVAKILALQGTSSLVCKAIASASVTLTVSQPGDNEYSIKQTATAAAIPGTTEQYILDFEWRTNKDPFFGEVRGRSKWISLEEANKMDIEGHWEDSDNGRLLLAEGGKEDGQWEAQRVWGFEQIDGQRRWTQTVKLWNKDGEDMTGKMVYDFVKE</sequence>
<evidence type="ECO:0000313" key="2">
    <source>
        <dbReference type="Proteomes" id="UP001161017"/>
    </source>
</evidence>
<name>A0AA43TRM4_9LECA</name>